<gene>
    <name evidence="7" type="ORF">DFR60_104292</name>
</gene>
<feature type="chain" id="PRO_5038376924" evidence="6">
    <location>
        <begin position="21"/>
        <end position="453"/>
    </location>
</feature>
<dbReference type="EMBL" id="QJKD01000004">
    <property type="protein sequence ID" value="PXX54466.1"/>
    <property type="molecule type" value="Genomic_DNA"/>
</dbReference>
<dbReference type="SUPFAM" id="SSF53850">
    <property type="entry name" value="Periplasmic binding protein-like II"/>
    <property type="match status" value="1"/>
</dbReference>
<evidence type="ECO:0000256" key="6">
    <source>
        <dbReference type="SAM" id="SignalP"/>
    </source>
</evidence>
<dbReference type="InterPro" id="IPR006059">
    <property type="entry name" value="SBP"/>
</dbReference>
<keyword evidence="2 6" id="KW-0732">Signal</keyword>
<name>A0A2V3Y7E5_9FIRM</name>
<keyword evidence="8" id="KW-1185">Reference proteome</keyword>
<dbReference type="Proteomes" id="UP000248057">
    <property type="component" value="Unassembled WGS sequence"/>
</dbReference>
<sequence length="453" mass="49870">MKKRMVSSLLAVAMITTLLGGCGTKQGETTKTEQAVAETEKTEGNTNAAKESEVLAGGTEVELSFWYPISQESEANWYAMMVQKFNEEYAGKIKILETANTRGESFAYEDKVSAAAATNSLPDILMADGPNVASYAYSNMFIPIEDYFTEEEMKDFLPSTIAQGTYDGHFYAVGMGEGIINIYYNKDMLDAAGISAPEKIEDAWTWDEYYDVCKKLTKDGIYGGNFIQEKSGEWIIVAFQPFLVANGAQLLSDDGSKAEGYINSEKAIQTGIYLQKFADEGLINVDPTATEFQEGKCATKLAGAWIIPTLEQADFNWGVTYIPQKEAYAGSTSGGWTVGVTPNCQNVDAAMEFIHYLSSPEACASFTVDGPAYPPVRYSAYDLLDIYDDGPNKIIKETLFEEGHARPATPNYPIFTQKFSEAFYDILLGADVKTSLDDIANSFDKEWEATYAK</sequence>
<keyword evidence="5" id="KW-0449">Lipoprotein</keyword>
<dbReference type="Gene3D" id="3.40.190.10">
    <property type="entry name" value="Periplasmic binding protein-like II"/>
    <property type="match status" value="1"/>
</dbReference>
<evidence type="ECO:0000256" key="4">
    <source>
        <dbReference type="ARBA" id="ARBA00023139"/>
    </source>
</evidence>
<feature type="signal peptide" evidence="6">
    <location>
        <begin position="1"/>
        <end position="20"/>
    </location>
</feature>
<evidence type="ECO:0000256" key="2">
    <source>
        <dbReference type="ARBA" id="ARBA00022729"/>
    </source>
</evidence>
<dbReference type="CDD" id="cd13585">
    <property type="entry name" value="PBP2_TMBP_like"/>
    <property type="match status" value="1"/>
</dbReference>
<keyword evidence="4" id="KW-0564">Palmitate</keyword>
<comment type="caution">
    <text evidence="7">The sequence shown here is derived from an EMBL/GenBank/DDBJ whole genome shotgun (WGS) entry which is preliminary data.</text>
</comment>
<dbReference type="PANTHER" id="PTHR43649:SF33">
    <property type="entry name" value="POLYGALACTURONAN_RHAMNOGALACTURONAN-BINDING PROTEIN YTCQ"/>
    <property type="match status" value="1"/>
</dbReference>
<reference evidence="7 8" key="1">
    <citation type="submission" date="2018-05" db="EMBL/GenBank/DDBJ databases">
        <title>Genomic Encyclopedia of Type Strains, Phase IV (KMG-IV): sequencing the most valuable type-strain genomes for metagenomic binning, comparative biology and taxonomic classification.</title>
        <authorList>
            <person name="Goeker M."/>
        </authorList>
    </citation>
    <scope>NUCLEOTIDE SEQUENCE [LARGE SCALE GENOMIC DNA]</scope>
    <source>
        <strain evidence="7 8">DSM 24995</strain>
    </source>
</reference>
<dbReference type="PROSITE" id="PS51257">
    <property type="entry name" value="PROKAR_LIPOPROTEIN"/>
    <property type="match status" value="1"/>
</dbReference>
<accession>A0A2V3Y7E5</accession>
<protein>
    <submittedName>
        <fullName evidence="7">Carbohydrate ABC transporter substrate-binding protein (CUT1 family)</fullName>
    </submittedName>
</protein>
<dbReference type="RefSeq" id="WP_110322776.1">
    <property type="nucleotide sequence ID" value="NZ_QJKD01000004.1"/>
</dbReference>
<evidence type="ECO:0000313" key="8">
    <source>
        <dbReference type="Proteomes" id="UP000248057"/>
    </source>
</evidence>
<dbReference type="InterPro" id="IPR050490">
    <property type="entry name" value="Bact_solute-bd_prot1"/>
</dbReference>
<dbReference type="PANTHER" id="PTHR43649">
    <property type="entry name" value="ARABINOSE-BINDING PROTEIN-RELATED"/>
    <property type="match status" value="1"/>
</dbReference>
<keyword evidence="1" id="KW-1003">Cell membrane</keyword>
<proteinExistence type="predicted"/>
<dbReference type="GeneID" id="86061309"/>
<evidence type="ECO:0000256" key="5">
    <source>
        <dbReference type="ARBA" id="ARBA00023288"/>
    </source>
</evidence>
<organism evidence="7 8">
    <name type="scientific">Hungatella effluvii</name>
    <dbReference type="NCBI Taxonomy" id="1096246"/>
    <lineage>
        <taxon>Bacteria</taxon>
        <taxon>Bacillati</taxon>
        <taxon>Bacillota</taxon>
        <taxon>Clostridia</taxon>
        <taxon>Lachnospirales</taxon>
        <taxon>Lachnospiraceae</taxon>
        <taxon>Hungatella</taxon>
    </lineage>
</organism>
<dbReference type="AlphaFoldDB" id="A0A2V3Y7E5"/>
<keyword evidence="3" id="KW-0472">Membrane</keyword>
<evidence type="ECO:0000256" key="1">
    <source>
        <dbReference type="ARBA" id="ARBA00022475"/>
    </source>
</evidence>
<dbReference type="Pfam" id="PF13416">
    <property type="entry name" value="SBP_bac_8"/>
    <property type="match status" value="1"/>
</dbReference>
<evidence type="ECO:0000256" key="3">
    <source>
        <dbReference type="ARBA" id="ARBA00023136"/>
    </source>
</evidence>
<evidence type="ECO:0000313" key="7">
    <source>
        <dbReference type="EMBL" id="PXX54466.1"/>
    </source>
</evidence>